<dbReference type="SUPFAM" id="SSF52540">
    <property type="entry name" value="P-loop containing nucleoside triphosphate hydrolases"/>
    <property type="match status" value="1"/>
</dbReference>
<dbReference type="EMBL" id="JAULSU010000004">
    <property type="protein sequence ID" value="KAK0619487.1"/>
    <property type="molecule type" value="Genomic_DNA"/>
</dbReference>
<dbReference type="GO" id="GO:0016787">
    <property type="term" value="F:hydrolase activity"/>
    <property type="evidence" value="ECO:0007669"/>
    <property type="project" value="UniProtKB-KW"/>
</dbReference>
<dbReference type="Gene3D" id="3.40.50.300">
    <property type="entry name" value="P-loop containing nucleotide triphosphate hydrolases"/>
    <property type="match status" value="1"/>
</dbReference>
<feature type="domain" description="G" evidence="1">
    <location>
        <begin position="10"/>
        <end position="115"/>
    </location>
</feature>
<evidence type="ECO:0000313" key="3">
    <source>
        <dbReference type="Proteomes" id="UP001175000"/>
    </source>
</evidence>
<evidence type="ECO:0000313" key="2">
    <source>
        <dbReference type="EMBL" id="KAK0619487.1"/>
    </source>
</evidence>
<dbReference type="GO" id="GO:0005525">
    <property type="term" value="F:GTP binding"/>
    <property type="evidence" value="ECO:0007669"/>
    <property type="project" value="InterPro"/>
</dbReference>
<gene>
    <name evidence="2" type="ORF">B0T14DRAFT_566333</name>
</gene>
<dbReference type="InterPro" id="IPR006073">
    <property type="entry name" value="GTP-bd"/>
</dbReference>
<comment type="caution">
    <text evidence="2">The sequence shown here is derived from an EMBL/GenBank/DDBJ whole genome shotgun (WGS) entry which is preliminary data.</text>
</comment>
<sequence>MEAPKTEVLIALVGITGAGKTTFASVASGRTDLVIGYGVDPCTQDPEAIDFQLDNHKVVLIDTPGFDDDARSDLEILEDIGQWLVREGFSKNHQLDGLILLHPITHNRVGGMERKRTKLLEKILGSDACKRVVIATTMWDDLVSEDAMMGRIEGRMAEGGVWADMVRQGATIVRHRNNQGSAHDIIRRIIRIANREGKVKPLLQLEMVQNQGKVFETSAGKELKEQLEEEIAHLMSQILDHRKERPPESWRKSRNGTNRRAWKEWDQERHELAKKLEMRQSQLKKLSGLVVSLAYLATHPDANDFEVRVKSFWRGLFGKN</sequence>
<reference evidence="2" key="1">
    <citation type="submission" date="2023-06" db="EMBL/GenBank/DDBJ databases">
        <title>Genome-scale phylogeny and comparative genomics of the fungal order Sordariales.</title>
        <authorList>
            <consortium name="Lawrence Berkeley National Laboratory"/>
            <person name="Hensen N."/>
            <person name="Bonometti L."/>
            <person name="Westerberg I."/>
            <person name="Brannstrom I.O."/>
            <person name="Guillou S."/>
            <person name="Cros-Aarteil S."/>
            <person name="Calhoun S."/>
            <person name="Haridas S."/>
            <person name="Kuo A."/>
            <person name="Mondo S."/>
            <person name="Pangilinan J."/>
            <person name="Riley R."/>
            <person name="Labutti K."/>
            <person name="Andreopoulos B."/>
            <person name="Lipzen A."/>
            <person name="Chen C."/>
            <person name="Yanf M."/>
            <person name="Daum C."/>
            <person name="Ng V."/>
            <person name="Clum A."/>
            <person name="Steindorff A."/>
            <person name="Ohm R."/>
            <person name="Martin F."/>
            <person name="Silar P."/>
            <person name="Natvig D."/>
            <person name="Lalanne C."/>
            <person name="Gautier V."/>
            <person name="Ament-Velasquez S.L."/>
            <person name="Kruys A."/>
            <person name="Hutchinson M.I."/>
            <person name="Powell A.J."/>
            <person name="Barry K."/>
            <person name="Miller A.N."/>
            <person name="Grigoriev I.V."/>
            <person name="Debuchy R."/>
            <person name="Gladieux P."/>
            <person name="Thoren M.H."/>
            <person name="Johannesson H."/>
        </authorList>
    </citation>
    <scope>NUCLEOTIDE SEQUENCE</scope>
    <source>
        <strain evidence="2">CBS 606.72</strain>
    </source>
</reference>
<keyword evidence="3" id="KW-1185">Reference proteome</keyword>
<accession>A0AA39WQ16</accession>
<organism evidence="2 3">
    <name type="scientific">Immersiella caudata</name>
    <dbReference type="NCBI Taxonomy" id="314043"/>
    <lineage>
        <taxon>Eukaryota</taxon>
        <taxon>Fungi</taxon>
        <taxon>Dikarya</taxon>
        <taxon>Ascomycota</taxon>
        <taxon>Pezizomycotina</taxon>
        <taxon>Sordariomycetes</taxon>
        <taxon>Sordariomycetidae</taxon>
        <taxon>Sordariales</taxon>
        <taxon>Lasiosphaeriaceae</taxon>
        <taxon>Immersiella</taxon>
    </lineage>
</organism>
<protein>
    <submittedName>
        <fullName evidence="2">P-loop containing nucleoside triphosphate hydrolase protein</fullName>
    </submittedName>
</protein>
<proteinExistence type="predicted"/>
<dbReference type="Proteomes" id="UP001175000">
    <property type="component" value="Unassembled WGS sequence"/>
</dbReference>
<dbReference type="AlphaFoldDB" id="A0AA39WQ16"/>
<name>A0AA39WQ16_9PEZI</name>
<dbReference type="Pfam" id="PF01926">
    <property type="entry name" value="MMR_HSR1"/>
    <property type="match status" value="1"/>
</dbReference>
<keyword evidence="2" id="KW-0378">Hydrolase</keyword>
<evidence type="ECO:0000259" key="1">
    <source>
        <dbReference type="Pfam" id="PF01926"/>
    </source>
</evidence>
<dbReference type="InterPro" id="IPR027417">
    <property type="entry name" value="P-loop_NTPase"/>
</dbReference>